<feature type="compositionally biased region" description="Low complexity" evidence="4">
    <location>
        <begin position="618"/>
        <end position="635"/>
    </location>
</feature>
<dbReference type="STRING" id="578459.A0A0P9IRW7"/>
<feature type="compositionally biased region" description="Gly residues" evidence="4">
    <location>
        <begin position="525"/>
        <end position="541"/>
    </location>
</feature>
<dbReference type="AlphaFoldDB" id="A0A0P9IRW7"/>
<name>A0A0P9IRW7_RHOGW</name>
<dbReference type="EMBL" id="KQ474088">
    <property type="protein sequence ID" value="KPV72140.1"/>
    <property type="molecule type" value="Genomic_DNA"/>
</dbReference>
<feature type="region of interest" description="Disordered" evidence="4">
    <location>
        <begin position="523"/>
        <end position="544"/>
    </location>
</feature>
<dbReference type="Pfam" id="PF09751">
    <property type="entry name" value="Es2"/>
    <property type="match status" value="1"/>
</dbReference>
<dbReference type="PANTHER" id="PTHR12940">
    <property type="entry name" value="ES-2 PROTEIN - RELATED"/>
    <property type="match status" value="1"/>
</dbReference>
<evidence type="ECO:0000313" key="6">
    <source>
        <dbReference type="Proteomes" id="UP000053890"/>
    </source>
</evidence>
<keyword evidence="6" id="KW-1185">Reference proteome</keyword>
<dbReference type="Proteomes" id="UP000053890">
    <property type="component" value="Unassembled WGS sequence"/>
</dbReference>
<organism evidence="5 6">
    <name type="scientific">Rhodotorula graminis (strain WP1)</name>
    <dbReference type="NCBI Taxonomy" id="578459"/>
    <lineage>
        <taxon>Eukaryota</taxon>
        <taxon>Fungi</taxon>
        <taxon>Dikarya</taxon>
        <taxon>Basidiomycota</taxon>
        <taxon>Pucciniomycotina</taxon>
        <taxon>Microbotryomycetes</taxon>
        <taxon>Sporidiobolales</taxon>
        <taxon>Sporidiobolaceae</taxon>
        <taxon>Rhodotorula</taxon>
    </lineage>
</organism>
<dbReference type="InterPro" id="IPR019148">
    <property type="entry name" value="Nuclear_protein_DGCR14_ESS-2"/>
</dbReference>
<sequence>MNRPYSHQDPSPERTGEWDSPSSRTRPNSPARHRDQGTQLVHRSSQPVVLSTLKQEVLPEDEYLAHLSSIIQRDFFPHLRTLEQRNDVLDAFDSRDPHRIEASVRALRDHHATPTPRRRAREGATPYSTRESARGDLTPTFFDRTPLTSFSGATPSSTATSSRRRRAPPPPPRVDPHISLDAFQARYTSQDNASFQDLLASDNAQRRTTHAWAFDAEGRANARAVRGRQARERLVDVTRRMVDASGDGSVRLVEGPAGRPGERRLVVDGGVEVGKGERLLVTGRDEAERLLITDGADKGKGREREGEGDEGALVVGRVDESARQFVDYDKATADEEDDARPVDARELQVQSAAWPFKTRNSFMFPPDADRSNPSSLTGPPSARTATAAAASSSSSTASSRAPPILIGEPKGVRHAATRLEALERGSGAGSSSARSSFGGGGEGASEASLSPSRSRIGAAIAGTPYPSAPQTATPRVGGFSFVDALPTLPSAALPPHALQELMTWGTIEATPVVLRAAEADAAGAAAGGGGGGGGSMGGPGAVGPFRVREADRREELAHRMARRAKRSLAESGGPSPRGGLALGGGGLLRRSAVEASVRGGGSSTPGGGGGGRGGGGTPSASARADALSPAARSLLGRTKPGRALEAGLGRTEAWREKERSAR</sequence>
<feature type="compositionally biased region" description="Basic and acidic residues" evidence="4">
    <location>
        <begin position="652"/>
        <end position="662"/>
    </location>
</feature>
<evidence type="ECO:0000256" key="4">
    <source>
        <dbReference type="SAM" id="MobiDB-lite"/>
    </source>
</evidence>
<feature type="region of interest" description="Disordered" evidence="4">
    <location>
        <begin position="556"/>
        <end position="662"/>
    </location>
</feature>
<protein>
    <recommendedName>
        <fullName evidence="7">Nuclear protein Es2</fullName>
    </recommendedName>
</protein>
<evidence type="ECO:0000256" key="1">
    <source>
        <dbReference type="ARBA" id="ARBA00004123"/>
    </source>
</evidence>
<evidence type="ECO:0000256" key="2">
    <source>
        <dbReference type="ARBA" id="ARBA00009072"/>
    </source>
</evidence>
<dbReference type="OMA" id="DAFQRNY"/>
<feature type="compositionally biased region" description="Gly residues" evidence="4">
    <location>
        <begin position="598"/>
        <end position="617"/>
    </location>
</feature>
<keyword evidence="3" id="KW-0539">Nucleus</keyword>
<dbReference type="PANTHER" id="PTHR12940:SF0">
    <property type="entry name" value="SPLICING FACTOR ESS-2 HOMOLOG"/>
    <property type="match status" value="1"/>
</dbReference>
<proteinExistence type="inferred from homology"/>
<feature type="compositionally biased region" description="Low complexity" evidence="4">
    <location>
        <begin position="381"/>
        <end position="401"/>
    </location>
</feature>
<feature type="region of interest" description="Disordered" evidence="4">
    <location>
        <begin position="104"/>
        <end position="177"/>
    </location>
</feature>
<evidence type="ECO:0000313" key="5">
    <source>
        <dbReference type="EMBL" id="KPV72140.1"/>
    </source>
</evidence>
<dbReference type="GeneID" id="28978561"/>
<feature type="region of interest" description="Disordered" evidence="4">
    <location>
        <begin position="293"/>
        <end position="316"/>
    </location>
</feature>
<feature type="compositionally biased region" description="Basic and acidic residues" evidence="4">
    <location>
        <begin position="293"/>
        <end position="305"/>
    </location>
</feature>
<accession>A0A0P9IRW7</accession>
<feature type="region of interest" description="Disordered" evidence="4">
    <location>
        <begin position="358"/>
        <end position="451"/>
    </location>
</feature>
<comment type="subcellular location">
    <subcellularLocation>
        <location evidence="1">Nucleus</location>
    </subcellularLocation>
</comment>
<reference evidence="5 6" key="1">
    <citation type="journal article" date="2015" name="Front. Microbiol.">
        <title>Genome sequence of the plant growth promoting endophytic yeast Rhodotorula graminis WP1.</title>
        <authorList>
            <person name="Firrincieli A."/>
            <person name="Otillar R."/>
            <person name="Salamov A."/>
            <person name="Schmutz J."/>
            <person name="Khan Z."/>
            <person name="Redman R.S."/>
            <person name="Fleck N.D."/>
            <person name="Lindquist E."/>
            <person name="Grigoriev I.V."/>
            <person name="Doty S.L."/>
        </authorList>
    </citation>
    <scope>NUCLEOTIDE SEQUENCE [LARGE SCALE GENOMIC DNA]</scope>
    <source>
        <strain evidence="5 6">WP1</strain>
    </source>
</reference>
<dbReference type="GO" id="GO:0071013">
    <property type="term" value="C:catalytic step 2 spliceosome"/>
    <property type="evidence" value="ECO:0007669"/>
    <property type="project" value="TreeGrafter"/>
</dbReference>
<dbReference type="RefSeq" id="XP_018268189.1">
    <property type="nucleotide sequence ID" value="XM_018418113.1"/>
</dbReference>
<evidence type="ECO:0008006" key="7">
    <source>
        <dbReference type="Google" id="ProtNLM"/>
    </source>
</evidence>
<evidence type="ECO:0000256" key="3">
    <source>
        <dbReference type="ARBA" id="ARBA00023242"/>
    </source>
</evidence>
<gene>
    <name evidence="5" type="ORF">RHOBADRAFT_55978</name>
</gene>
<feature type="region of interest" description="Disordered" evidence="4">
    <location>
        <begin position="1"/>
        <end position="44"/>
    </location>
</feature>
<dbReference type="OrthoDB" id="19679at2759"/>
<comment type="similarity">
    <text evidence="2">Belongs to the ESS2 family.</text>
</comment>